<evidence type="ECO:0000313" key="2">
    <source>
        <dbReference type="Proteomes" id="UP000799753"/>
    </source>
</evidence>
<dbReference type="Proteomes" id="UP000799753">
    <property type="component" value="Unassembled WGS sequence"/>
</dbReference>
<name>A0A6A6RMF8_9PLEO</name>
<dbReference type="EMBL" id="MU006799">
    <property type="protein sequence ID" value="KAF2636325.1"/>
    <property type="molecule type" value="Genomic_DNA"/>
</dbReference>
<protein>
    <submittedName>
        <fullName evidence="1">Uncharacterized protein</fullName>
    </submittedName>
</protein>
<keyword evidence="2" id="KW-1185">Reference proteome</keyword>
<gene>
    <name evidence="1" type="ORF">P280DRAFT_473169</name>
</gene>
<proteinExistence type="predicted"/>
<accession>A0A6A6RMF8</accession>
<sequence length="83" mass="8361">MAGAAWPVAFSVGVFEGVASPPAFFISFGASEHTDRSSGTSDNGDMGVAKSRKVESMGKVSGTVISMALNSSSKCIVAAMGID</sequence>
<dbReference type="AlphaFoldDB" id="A0A6A6RMF8"/>
<reference evidence="1" key="1">
    <citation type="journal article" date="2020" name="Stud. Mycol.">
        <title>101 Dothideomycetes genomes: a test case for predicting lifestyles and emergence of pathogens.</title>
        <authorList>
            <person name="Haridas S."/>
            <person name="Albert R."/>
            <person name="Binder M."/>
            <person name="Bloem J."/>
            <person name="Labutti K."/>
            <person name="Salamov A."/>
            <person name="Andreopoulos B."/>
            <person name="Baker S."/>
            <person name="Barry K."/>
            <person name="Bills G."/>
            <person name="Bluhm B."/>
            <person name="Cannon C."/>
            <person name="Castanera R."/>
            <person name="Culley D."/>
            <person name="Daum C."/>
            <person name="Ezra D."/>
            <person name="Gonzalez J."/>
            <person name="Henrissat B."/>
            <person name="Kuo A."/>
            <person name="Liang C."/>
            <person name="Lipzen A."/>
            <person name="Lutzoni F."/>
            <person name="Magnuson J."/>
            <person name="Mondo S."/>
            <person name="Nolan M."/>
            <person name="Ohm R."/>
            <person name="Pangilinan J."/>
            <person name="Park H.-J."/>
            <person name="Ramirez L."/>
            <person name="Alfaro M."/>
            <person name="Sun H."/>
            <person name="Tritt A."/>
            <person name="Yoshinaga Y."/>
            <person name="Zwiers L.-H."/>
            <person name="Turgeon B."/>
            <person name="Goodwin S."/>
            <person name="Spatafora J."/>
            <person name="Crous P."/>
            <person name="Grigoriev I."/>
        </authorList>
    </citation>
    <scope>NUCLEOTIDE SEQUENCE</scope>
    <source>
        <strain evidence="1">CBS 473.64</strain>
    </source>
</reference>
<organism evidence="1 2">
    <name type="scientific">Massarina eburnea CBS 473.64</name>
    <dbReference type="NCBI Taxonomy" id="1395130"/>
    <lineage>
        <taxon>Eukaryota</taxon>
        <taxon>Fungi</taxon>
        <taxon>Dikarya</taxon>
        <taxon>Ascomycota</taxon>
        <taxon>Pezizomycotina</taxon>
        <taxon>Dothideomycetes</taxon>
        <taxon>Pleosporomycetidae</taxon>
        <taxon>Pleosporales</taxon>
        <taxon>Massarineae</taxon>
        <taxon>Massarinaceae</taxon>
        <taxon>Massarina</taxon>
    </lineage>
</organism>
<evidence type="ECO:0000313" key="1">
    <source>
        <dbReference type="EMBL" id="KAF2636325.1"/>
    </source>
</evidence>